<accession>A0A5C3Q923</accession>
<evidence type="ECO:0000313" key="2">
    <source>
        <dbReference type="EMBL" id="TFK98271.1"/>
    </source>
</evidence>
<dbReference type="AlphaFoldDB" id="A0A5C3Q923"/>
<dbReference type="EMBL" id="ML178841">
    <property type="protein sequence ID" value="TFK98271.1"/>
    <property type="molecule type" value="Genomic_DNA"/>
</dbReference>
<protein>
    <submittedName>
        <fullName evidence="2">Uncharacterized protein</fullName>
    </submittedName>
</protein>
<sequence length="98" mass="10606">MATRNPTHVAHPRPQIVALPSLSSSLSSLPQARSLSHVALHPNTFSHNVVHSEAKLKAALAKNASRSYPPSVPMYMMSPPRSPSPDSSPIMMRSKSKK</sequence>
<proteinExistence type="predicted"/>
<gene>
    <name evidence="2" type="ORF">BDV98DRAFT_607057</name>
</gene>
<reference evidence="2 3" key="1">
    <citation type="journal article" date="2019" name="Nat. Ecol. Evol.">
        <title>Megaphylogeny resolves global patterns of mushroom evolution.</title>
        <authorList>
            <person name="Varga T."/>
            <person name="Krizsan K."/>
            <person name="Foldi C."/>
            <person name="Dima B."/>
            <person name="Sanchez-Garcia M."/>
            <person name="Sanchez-Ramirez S."/>
            <person name="Szollosi G.J."/>
            <person name="Szarkandi J.G."/>
            <person name="Papp V."/>
            <person name="Albert L."/>
            <person name="Andreopoulos W."/>
            <person name="Angelini C."/>
            <person name="Antonin V."/>
            <person name="Barry K.W."/>
            <person name="Bougher N.L."/>
            <person name="Buchanan P."/>
            <person name="Buyck B."/>
            <person name="Bense V."/>
            <person name="Catcheside P."/>
            <person name="Chovatia M."/>
            <person name="Cooper J."/>
            <person name="Damon W."/>
            <person name="Desjardin D."/>
            <person name="Finy P."/>
            <person name="Geml J."/>
            <person name="Haridas S."/>
            <person name="Hughes K."/>
            <person name="Justo A."/>
            <person name="Karasinski D."/>
            <person name="Kautmanova I."/>
            <person name="Kiss B."/>
            <person name="Kocsube S."/>
            <person name="Kotiranta H."/>
            <person name="LaButti K.M."/>
            <person name="Lechner B.E."/>
            <person name="Liimatainen K."/>
            <person name="Lipzen A."/>
            <person name="Lukacs Z."/>
            <person name="Mihaltcheva S."/>
            <person name="Morgado L.N."/>
            <person name="Niskanen T."/>
            <person name="Noordeloos M.E."/>
            <person name="Ohm R.A."/>
            <person name="Ortiz-Santana B."/>
            <person name="Ovrebo C."/>
            <person name="Racz N."/>
            <person name="Riley R."/>
            <person name="Savchenko A."/>
            <person name="Shiryaev A."/>
            <person name="Soop K."/>
            <person name="Spirin V."/>
            <person name="Szebenyi C."/>
            <person name="Tomsovsky M."/>
            <person name="Tulloss R.E."/>
            <person name="Uehling J."/>
            <person name="Grigoriev I.V."/>
            <person name="Vagvolgyi C."/>
            <person name="Papp T."/>
            <person name="Martin F.M."/>
            <person name="Miettinen O."/>
            <person name="Hibbett D.S."/>
            <person name="Nagy L.G."/>
        </authorList>
    </citation>
    <scope>NUCLEOTIDE SEQUENCE [LARGE SCALE GENOMIC DNA]</scope>
    <source>
        <strain evidence="2 3">CBS 309.79</strain>
    </source>
</reference>
<keyword evidence="3" id="KW-1185">Reference proteome</keyword>
<organism evidence="2 3">
    <name type="scientific">Pterulicium gracile</name>
    <dbReference type="NCBI Taxonomy" id="1884261"/>
    <lineage>
        <taxon>Eukaryota</taxon>
        <taxon>Fungi</taxon>
        <taxon>Dikarya</taxon>
        <taxon>Basidiomycota</taxon>
        <taxon>Agaricomycotina</taxon>
        <taxon>Agaricomycetes</taxon>
        <taxon>Agaricomycetidae</taxon>
        <taxon>Agaricales</taxon>
        <taxon>Pleurotineae</taxon>
        <taxon>Pterulaceae</taxon>
        <taxon>Pterulicium</taxon>
    </lineage>
</organism>
<evidence type="ECO:0000256" key="1">
    <source>
        <dbReference type="SAM" id="MobiDB-lite"/>
    </source>
</evidence>
<feature type="region of interest" description="Disordered" evidence="1">
    <location>
        <begin position="67"/>
        <end position="98"/>
    </location>
</feature>
<name>A0A5C3Q923_9AGAR</name>
<evidence type="ECO:0000313" key="3">
    <source>
        <dbReference type="Proteomes" id="UP000305067"/>
    </source>
</evidence>
<dbReference type="Proteomes" id="UP000305067">
    <property type="component" value="Unassembled WGS sequence"/>
</dbReference>